<dbReference type="Pfam" id="PF00583">
    <property type="entry name" value="Acetyltransf_1"/>
    <property type="match status" value="1"/>
</dbReference>
<dbReference type="InterPro" id="IPR000182">
    <property type="entry name" value="GNAT_dom"/>
</dbReference>
<comment type="caution">
    <text evidence="4">The sequence shown here is derived from an EMBL/GenBank/DDBJ whole genome shotgun (WGS) entry which is preliminary data.</text>
</comment>
<evidence type="ECO:0000256" key="2">
    <source>
        <dbReference type="ARBA" id="ARBA00023315"/>
    </source>
</evidence>
<dbReference type="InterPro" id="IPR016181">
    <property type="entry name" value="Acyl_CoA_acyltransferase"/>
</dbReference>
<protein>
    <submittedName>
        <fullName evidence="4">N-acetyltransferase</fullName>
    </submittedName>
</protein>
<dbReference type="GO" id="GO:0016747">
    <property type="term" value="F:acyltransferase activity, transferring groups other than amino-acyl groups"/>
    <property type="evidence" value="ECO:0007669"/>
    <property type="project" value="InterPro"/>
</dbReference>
<dbReference type="CDD" id="cd04301">
    <property type="entry name" value="NAT_SF"/>
    <property type="match status" value="1"/>
</dbReference>
<keyword evidence="1" id="KW-0808">Transferase</keyword>
<reference evidence="4" key="1">
    <citation type="journal article" date="2014" name="Int. J. Syst. Evol. Microbiol.">
        <title>Complete genome sequence of Corynebacterium casei LMG S-19264T (=DSM 44701T), isolated from a smear-ripened cheese.</title>
        <authorList>
            <consortium name="US DOE Joint Genome Institute (JGI-PGF)"/>
            <person name="Walter F."/>
            <person name="Albersmeier A."/>
            <person name="Kalinowski J."/>
            <person name="Ruckert C."/>
        </authorList>
    </citation>
    <scope>NUCLEOTIDE SEQUENCE</scope>
    <source>
        <strain evidence="4">CGMCC 1.12360</strain>
    </source>
</reference>
<dbReference type="AlphaFoldDB" id="A0A8J2ZR48"/>
<dbReference type="Gene3D" id="3.40.630.30">
    <property type="match status" value="1"/>
</dbReference>
<reference evidence="4" key="2">
    <citation type="submission" date="2020-09" db="EMBL/GenBank/DDBJ databases">
        <authorList>
            <person name="Sun Q."/>
            <person name="Zhou Y."/>
        </authorList>
    </citation>
    <scope>NUCLEOTIDE SEQUENCE</scope>
    <source>
        <strain evidence="4">CGMCC 1.12360</strain>
    </source>
</reference>
<keyword evidence="5" id="KW-1185">Reference proteome</keyword>
<feature type="domain" description="N-acetyltransferase" evidence="3">
    <location>
        <begin position="3"/>
        <end position="161"/>
    </location>
</feature>
<keyword evidence="2" id="KW-0012">Acyltransferase</keyword>
<evidence type="ECO:0000256" key="1">
    <source>
        <dbReference type="ARBA" id="ARBA00022679"/>
    </source>
</evidence>
<dbReference type="EMBL" id="BMEV01000010">
    <property type="protein sequence ID" value="GGH71804.1"/>
    <property type="molecule type" value="Genomic_DNA"/>
</dbReference>
<dbReference type="Proteomes" id="UP000602050">
    <property type="component" value="Unassembled WGS sequence"/>
</dbReference>
<dbReference type="InterPro" id="IPR050832">
    <property type="entry name" value="Bact_Acetyltransf"/>
</dbReference>
<name>A0A8J2ZR48_9BACI</name>
<dbReference type="SUPFAM" id="SSF55729">
    <property type="entry name" value="Acyl-CoA N-acyltransferases (Nat)"/>
    <property type="match status" value="1"/>
</dbReference>
<dbReference type="PROSITE" id="PS51186">
    <property type="entry name" value="GNAT"/>
    <property type="match status" value="1"/>
</dbReference>
<dbReference type="PANTHER" id="PTHR43877">
    <property type="entry name" value="AMINOALKYLPHOSPHONATE N-ACETYLTRANSFERASE-RELATED-RELATED"/>
    <property type="match status" value="1"/>
</dbReference>
<evidence type="ECO:0000259" key="3">
    <source>
        <dbReference type="PROSITE" id="PS51186"/>
    </source>
</evidence>
<gene>
    <name evidence="4" type="ORF">GCM10010978_08110</name>
</gene>
<organism evidence="4 5">
    <name type="scientific">Compostibacillus humi</name>
    <dbReference type="NCBI Taxonomy" id="1245525"/>
    <lineage>
        <taxon>Bacteria</taxon>
        <taxon>Bacillati</taxon>
        <taxon>Bacillota</taxon>
        <taxon>Bacilli</taxon>
        <taxon>Bacillales</taxon>
        <taxon>Bacillaceae</taxon>
        <taxon>Compostibacillus</taxon>
    </lineage>
</organism>
<evidence type="ECO:0000313" key="4">
    <source>
        <dbReference type="EMBL" id="GGH71804.1"/>
    </source>
</evidence>
<sequence length="172" mass="20019">MDTCIREMTKSDIPIVQDIARESWHDTYEGIIPIDIQDRFLNSAYHRRNMKRRLKQSHIFVAEVKGKVVGFANYSPVSKDRSVELGAIYLYPAYQGQGLGTKLLIAGVEKLKPEKIYLYVEKNNVKGMRFYQARGFKKVKEFEDELYGHPLQTVQMVLEINEMENQSRKAEL</sequence>
<dbReference type="RefSeq" id="WP_188391097.1">
    <property type="nucleotide sequence ID" value="NZ_BMEV01000010.1"/>
</dbReference>
<evidence type="ECO:0000313" key="5">
    <source>
        <dbReference type="Proteomes" id="UP000602050"/>
    </source>
</evidence>
<accession>A0A8J2ZR48</accession>
<proteinExistence type="predicted"/>